<keyword evidence="10" id="KW-1185">Reference proteome</keyword>
<dbReference type="InterPro" id="IPR003656">
    <property type="entry name" value="Znf_BED"/>
</dbReference>
<protein>
    <recommendedName>
        <fullName evidence="8">BED-type domain-containing protein</fullName>
    </recommendedName>
</protein>
<feature type="non-terminal residue" evidence="9">
    <location>
        <position position="363"/>
    </location>
</feature>
<name>R0F8C2_9BRAS</name>
<evidence type="ECO:0000256" key="3">
    <source>
        <dbReference type="ARBA" id="ARBA00022833"/>
    </source>
</evidence>
<dbReference type="SMART" id="SM00614">
    <property type="entry name" value="ZnF_BED"/>
    <property type="match status" value="1"/>
</dbReference>
<dbReference type="InterPro" id="IPR036236">
    <property type="entry name" value="Znf_C2H2_sf"/>
</dbReference>
<evidence type="ECO:0000313" key="10">
    <source>
        <dbReference type="Proteomes" id="UP000029121"/>
    </source>
</evidence>
<dbReference type="SUPFAM" id="SSF57667">
    <property type="entry name" value="beta-beta-alpha zinc fingers"/>
    <property type="match status" value="1"/>
</dbReference>
<keyword evidence="2 6" id="KW-0863">Zinc-finger</keyword>
<evidence type="ECO:0000256" key="4">
    <source>
        <dbReference type="ARBA" id="ARBA00023015"/>
    </source>
</evidence>
<evidence type="ECO:0000256" key="1">
    <source>
        <dbReference type="ARBA" id="ARBA00022723"/>
    </source>
</evidence>
<evidence type="ECO:0000259" key="8">
    <source>
        <dbReference type="PROSITE" id="PS50808"/>
    </source>
</evidence>
<dbReference type="eggNOG" id="KOG1121">
    <property type="taxonomic scope" value="Eukaryota"/>
</dbReference>
<sequence length="363" mass="41595">MDSSSPPNKANRDNEEHEQEEVITPTPDQRGKRKQTQENGATSEQPKAKKIIPPRSDVWTHFTRRENRDKCVCHHCKKDYSCPSKSGTKNMWNHLEICSSYMVITAHYIDAQWRLKKLIIGFKYVTDHKGKTIAKVLLECLTDWGIEKVFCVSVDKATANSNALSLFESSFSLLSEDSLVMKGDFLHMRCAGHIINLIVRDGFNKIDDSVTAVRNAILYFRSGGRRQEAFDLKVDSGRMTRGSLPLDVKTRWNSTYLMLLRAVKYKVAFDKMELEDKLYNDHFLEYENGAKRIGPPSMADWRAIERLNRFRIIFYDATLVVSASTTLNAHKCYGEIVNIASELQLLCTNYDSEKPEKPDPNPN</sequence>
<dbReference type="Proteomes" id="UP000029121">
    <property type="component" value="Unassembled WGS sequence"/>
</dbReference>
<keyword evidence="4" id="KW-0805">Transcription regulation</keyword>
<dbReference type="GO" id="GO:0003677">
    <property type="term" value="F:DNA binding"/>
    <property type="evidence" value="ECO:0007669"/>
    <property type="project" value="InterPro"/>
</dbReference>
<dbReference type="EMBL" id="KB870811">
    <property type="protein sequence ID" value="EOA18167.1"/>
    <property type="molecule type" value="Genomic_DNA"/>
</dbReference>
<organism evidence="9 10">
    <name type="scientific">Capsella rubella</name>
    <dbReference type="NCBI Taxonomy" id="81985"/>
    <lineage>
        <taxon>Eukaryota</taxon>
        <taxon>Viridiplantae</taxon>
        <taxon>Streptophyta</taxon>
        <taxon>Embryophyta</taxon>
        <taxon>Tracheophyta</taxon>
        <taxon>Spermatophyta</taxon>
        <taxon>Magnoliopsida</taxon>
        <taxon>eudicotyledons</taxon>
        <taxon>Gunneridae</taxon>
        <taxon>Pentapetalae</taxon>
        <taxon>rosids</taxon>
        <taxon>malvids</taxon>
        <taxon>Brassicales</taxon>
        <taxon>Brassicaceae</taxon>
        <taxon>Camelineae</taxon>
        <taxon>Capsella</taxon>
    </lineage>
</organism>
<evidence type="ECO:0000313" key="9">
    <source>
        <dbReference type="EMBL" id="EOA18167.1"/>
    </source>
</evidence>
<dbReference type="AlphaFoldDB" id="R0F8C2"/>
<dbReference type="InterPro" id="IPR052035">
    <property type="entry name" value="ZnF_BED_domain_contain"/>
</dbReference>
<dbReference type="InterPro" id="IPR012337">
    <property type="entry name" value="RNaseH-like_sf"/>
</dbReference>
<keyword evidence="3" id="KW-0862">Zinc</keyword>
<evidence type="ECO:0000256" key="6">
    <source>
        <dbReference type="PROSITE-ProRule" id="PRU00027"/>
    </source>
</evidence>
<dbReference type="PROSITE" id="PS50808">
    <property type="entry name" value="ZF_BED"/>
    <property type="match status" value="1"/>
</dbReference>
<evidence type="ECO:0000256" key="2">
    <source>
        <dbReference type="ARBA" id="ARBA00022771"/>
    </source>
</evidence>
<keyword evidence="1" id="KW-0479">Metal-binding</keyword>
<keyword evidence="5" id="KW-0804">Transcription</keyword>
<proteinExistence type="predicted"/>
<accession>R0F8C2</accession>
<dbReference type="Pfam" id="PF02892">
    <property type="entry name" value="zf-BED"/>
    <property type="match status" value="1"/>
</dbReference>
<dbReference type="GO" id="GO:0008270">
    <property type="term" value="F:zinc ion binding"/>
    <property type="evidence" value="ECO:0007669"/>
    <property type="project" value="UniProtKB-KW"/>
</dbReference>
<gene>
    <name evidence="9" type="ORF">CARUB_v10006642mg</name>
</gene>
<evidence type="ECO:0000256" key="5">
    <source>
        <dbReference type="ARBA" id="ARBA00023163"/>
    </source>
</evidence>
<reference evidence="10" key="1">
    <citation type="journal article" date="2013" name="Nat. Genet.">
        <title>The Capsella rubella genome and the genomic consequences of rapid mating system evolution.</title>
        <authorList>
            <person name="Slotte T."/>
            <person name="Hazzouri K.M."/>
            <person name="Agren J.A."/>
            <person name="Koenig D."/>
            <person name="Maumus F."/>
            <person name="Guo Y.L."/>
            <person name="Steige K."/>
            <person name="Platts A.E."/>
            <person name="Escobar J.S."/>
            <person name="Newman L.K."/>
            <person name="Wang W."/>
            <person name="Mandakova T."/>
            <person name="Vello E."/>
            <person name="Smith L.M."/>
            <person name="Henz S.R."/>
            <person name="Steffen J."/>
            <person name="Takuno S."/>
            <person name="Brandvain Y."/>
            <person name="Coop G."/>
            <person name="Andolfatto P."/>
            <person name="Hu T.T."/>
            <person name="Blanchette M."/>
            <person name="Clark R.M."/>
            <person name="Quesneville H."/>
            <person name="Nordborg M."/>
            <person name="Gaut B.S."/>
            <person name="Lysak M.A."/>
            <person name="Jenkins J."/>
            <person name="Grimwood J."/>
            <person name="Chapman J."/>
            <person name="Prochnik S."/>
            <person name="Shu S."/>
            <person name="Rokhsar D."/>
            <person name="Schmutz J."/>
            <person name="Weigel D."/>
            <person name="Wright S.I."/>
        </authorList>
    </citation>
    <scope>NUCLEOTIDE SEQUENCE [LARGE SCALE GENOMIC DNA]</scope>
    <source>
        <strain evidence="10">cv. Monte Gargano</strain>
    </source>
</reference>
<feature type="region of interest" description="Disordered" evidence="7">
    <location>
        <begin position="1"/>
        <end position="50"/>
    </location>
</feature>
<feature type="domain" description="BED-type" evidence="8">
    <location>
        <begin position="53"/>
        <end position="107"/>
    </location>
</feature>
<dbReference type="STRING" id="81985.R0F8C2"/>
<dbReference type="SUPFAM" id="SSF53098">
    <property type="entry name" value="Ribonuclease H-like"/>
    <property type="match status" value="1"/>
</dbReference>
<dbReference type="PANTHER" id="PTHR46481:SF2">
    <property type="entry name" value="BED-TYPE DOMAIN-CONTAINING PROTEIN"/>
    <property type="match status" value="1"/>
</dbReference>
<dbReference type="PANTHER" id="PTHR46481">
    <property type="entry name" value="ZINC FINGER BED DOMAIN-CONTAINING PROTEIN 4"/>
    <property type="match status" value="1"/>
</dbReference>
<evidence type="ECO:0000256" key="7">
    <source>
        <dbReference type="SAM" id="MobiDB-lite"/>
    </source>
</evidence>